<dbReference type="GO" id="GO:0008270">
    <property type="term" value="F:zinc ion binding"/>
    <property type="evidence" value="ECO:0007669"/>
    <property type="project" value="InterPro"/>
</dbReference>
<keyword evidence="4" id="KW-0560">Oxidoreductase</keyword>
<evidence type="ECO:0000256" key="3">
    <source>
        <dbReference type="ARBA" id="ARBA00022833"/>
    </source>
</evidence>
<sequence length="352" mass="38185">MPAQDTNRLNGYACPGKGQPLKLTSLPLKTFTENDVDIDITHCGICGSDIHTMDEGWGHTLYPATVGHEIAGVVARVGTNVKNVKVGDRAGVGAQCDSCGSCEECQSGNENICSGKGGMISTYNSRHPDGTPTQGGYADKWRGNSRFVFKIPDNMSNEDAACFFCAGVTTFAPLKRAGVNANSKVGVIGIGGLGHFGVQWARAMGAEVTAISSSDSKRKEAAELGAHNYLVWKDANDVKKYNGYFTHILCTSFGTPFPWKAYFSMMRPNGHFIMVALPETTLDGIPPGLLAMRQISLEGSMIGSPKQIREMLEFAAEHKVKPWIQKYPMKDCNEAVQAMRDGKARFRFVLEN</sequence>
<dbReference type="Pfam" id="PF00107">
    <property type="entry name" value="ADH_zinc_N"/>
    <property type="match status" value="1"/>
</dbReference>
<dbReference type="InterPro" id="IPR036291">
    <property type="entry name" value="NAD(P)-bd_dom_sf"/>
</dbReference>
<evidence type="ECO:0000256" key="5">
    <source>
        <dbReference type="RuleBase" id="RU361277"/>
    </source>
</evidence>
<gene>
    <name evidence="7" type="ORF">BZG36_05179</name>
</gene>
<dbReference type="InterPro" id="IPR020843">
    <property type="entry name" value="ER"/>
</dbReference>
<evidence type="ECO:0000313" key="8">
    <source>
        <dbReference type="Proteomes" id="UP000242875"/>
    </source>
</evidence>
<comment type="cofactor">
    <cofactor evidence="1 5">
        <name>Zn(2+)</name>
        <dbReference type="ChEBI" id="CHEBI:29105"/>
    </cofactor>
</comment>
<dbReference type="Gene3D" id="3.90.180.10">
    <property type="entry name" value="Medium-chain alcohol dehydrogenases, catalytic domain"/>
    <property type="match status" value="1"/>
</dbReference>
<dbReference type="PROSITE" id="PS00059">
    <property type="entry name" value="ADH_ZINC"/>
    <property type="match status" value="1"/>
</dbReference>
<dbReference type="GO" id="GO:0016616">
    <property type="term" value="F:oxidoreductase activity, acting on the CH-OH group of donors, NAD or NADP as acceptor"/>
    <property type="evidence" value="ECO:0007669"/>
    <property type="project" value="InterPro"/>
</dbReference>
<accession>A0A261XTN4</accession>
<dbReference type="OrthoDB" id="1879366at2759"/>
<dbReference type="PANTHER" id="PTHR42683">
    <property type="entry name" value="ALDEHYDE REDUCTASE"/>
    <property type="match status" value="1"/>
</dbReference>
<organism evidence="7 8">
    <name type="scientific">Bifiguratus adelaidae</name>
    <dbReference type="NCBI Taxonomy" id="1938954"/>
    <lineage>
        <taxon>Eukaryota</taxon>
        <taxon>Fungi</taxon>
        <taxon>Fungi incertae sedis</taxon>
        <taxon>Mucoromycota</taxon>
        <taxon>Mucoromycotina</taxon>
        <taxon>Endogonomycetes</taxon>
        <taxon>Endogonales</taxon>
        <taxon>Endogonales incertae sedis</taxon>
        <taxon>Bifiguratus</taxon>
    </lineage>
</organism>
<keyword evidence="3 5" id="KW-0862">Zinc</keyword>
<evidence type="ECO:0000256" key="2">
    <source>
        <dbReference type="ARBA" id="ARBA00022723"/>
    </source>
</evidence>
<dbReference type="Pfam" id="PF08240">
    <property type="entry name" value="ADH_N"/>
    <property type="match status" value="1"/>
</dbReference>
<dbReference type="AlphaFoldDB" id="A0A261XTN4"/>
<comment type="similarity">
    <text evidence="5">Belongs to the zinc-containing alcohol dehydrogenase family.</text>
</comment>
<protein>
    <recommendedName>
        <fullName evidence="6">Enoyl reductase (ER) domain-containing protein</fullName>
    </recommendedName>
</protein>
<dbReference type="InterPro" id="IPR011032">
    <property type="entry name" value="GroES-like_sf"/>
</dbReference>
<reference evidence="7 8" key="1">
    <citation type="journal article" date="2017" name="Mycologia">
        <title>Bifiguratus adelaidae, gen. et sp. nov., a new member of Mucoromycotina in endophytic and soil-dwelling habitats.</title>
        <authorList>
            <person name="Torres-Cruz T.J."/>
            <person name="Billingsley Tobias T.L."/>
            <person name="Almatruk M."/>
            <person name="Hesse C."/>
            <person name="Kuske C.R."/>
            <person name="Desiro A."/>
            <person name="Benucci G.M."/>
            <person name="Bonito G."/>
            <person name="Stajich J.E."/>
            <person name="Dunlap C."/>
            <person name="Arnold A.E."/>
            <person name="Porras-Alfaro A."/>
        </authorList>
    </citation>
    <scope>NUCLEOTIDE SEQUENCE [LARGE SCALE GENOMIC DNA]</scope>
    <source>
        <strain evidence="7 8">AZ0501</strain>
    </source>
</reference>
<evidence type="ECO:0000256" key="4">
    <source>
        <dbReference type="ARBA" id="ARBA00023002"/>
    </source>
</evidence>
<evidence type="ECO:0000259" key="6">
    <source>
        <dbReference type="SMART" id="SM00829"/>
    </source>
</evidence>
<dbReference type="CDD" id="cd05283">
    <property type="entry name" value="CAD1"/>
    <property type="match status" value="1"/>
</dbReference>
<dbReference type="InterPro" id="IPR047109">
    <property type="entry name" value="CAD-like"/>
</dbReference>
<dbReference type="Gene3D" id="3.40.50.720">
    <property type="entry name" value="NAD(P)-binding Rossmann-like Domain"/>
    <property type="match status" value="1"/>
</dbReference>
<dbReference type="SUPFAM" id="SSF51735">
    <property type="entry name" value="NAD(P)-binding Rossmann-fold domains"/>
    <property type="match status" value="1"/>
</dbReference>
<evidence type="ECO:0000256" key="1">
    <source>
        <dbReference type="ARBA" id="ARBA00001947"/>
    </source>
</evidence>
<proteinExistence type="inferred from homology"/>
<dbReference type="InterPro" id="IPR013154">
    <property type="entry name" value="ADH-like_N"/>
</dbReference>
<dbReference type="SMART" id="SM00829">
    <property type="entry name" value="PKS_ER"/>
    <property type="match status" value="1"/>
</dbReference>
<evidence type="ECO:0000313" key="7">
    <source>
        <dbReference type="EMBL" id="OZJ01719.1"/>
    </source>
</evidence>
<dbReference type="SUPFAM" id="SSF50129">
    <property type="entry name" value="GroES-like"/>
    <property type="match status" value="1"/>
</dbReference>
<feature type="domain" description="Enoyl reductase (ER)" evidence="6">
    <location>
        <begin position="18"/>
        <end position="350"/>
    </location>
</feature>
<comment type="caution">
    <text evidence="7">The sequence shown here is derived from an EMBL/GenBank/DDBJ whole genome shotgun (WGS) entry which is preliminary data.</text>
</comment>
<keyword evidence="8" id="KW-1185">Reference proteome</keyword>
<dbReference type="EMBL" id="MVBO01000256">
    <property type="protein sequence ID" value="OZJ01719.1"/>
    <property type="molecule type" value="Genomic_DNA"/>
</dbReference>
<keyword evidence="2 5" id="KW-0479">Metal-binding</keyword>
<dbReference type="InterPro" id="IPR013149">
    <property type="entry name" value="ADH-like_C"/>
</dbReference>
<dbReference type="InterPro" id="IPR002328">
    <property type="entry name" value="ADH_Zn_CS"/>
</dbReference>
<dbReference type="FunFam" id="3.40.50.720:FF:000022">
    <property type="entry name" value="Cinnamyl alcohol dehydrogenase"/>
    <property type="match status" value="1"/>
</dbReference>
<dbReference type="Proteomes" id="UP000242875">
    <property type="component" value="Unassembled WGS sequence"/>
</dbReference>
<name>A0A261XTN4_9FUNG</name>